<dbReference type="GO" id="GO:0009252">
    <property type="term" value="P:peptidoglycan biosynthetic process"/>
    <property type="evidence" value="ECO:0007669"/>
    <property type="project" value="UniProtKB-UniRule"/>
</dbReference>
<evidence type="ECO:0000256" key="17">
    <source>
        <dbReference type="ARBA" id="ARBA00031026"/>
    </source>
</evidence>
<dbReference type="InterPro" id="IPR011601">
    <property type="entry name" value="MurB_C"/>
</dbReference>
<evidence type="ECO:0000256" key="5">
    <source>
        <dbReference type="ARBA" id="ARBA00012518"/>
    </source>
</evidence>
<evidence type="ECO:0000256" key="9">
    <source>
        <dbReference type="ARBA" id="ARBA00022630"/>
    </source>
</evidence>
<dbReference type="GO" id="GO:0008762">
    <property type="term" value="F:UDP-N-acetylmuramate dehydrogenase activity"/>
    <property type="evidence" value="ECO:0007669"/>
    <property type="project" value="UniProtKB-UniRule"/>
</dbReference>
<dbReference type="EC" id="1.3.1.98" evidence="5 19"/>
<evidence type="ECO:0000313" key="22">
    <source>
        <dbReference type="Proteomes" id="UP000217311"/>
    </source>
</evidence>
<evidence type="ECO:0000256" key="7">
    <source>
        <dbReference type="ARBA" id="ARBA00022490"/>
    </source>
</evidence>
<keyword evidence="15 19" id="KW-0131">Cell cycle</keyword>
<dbReference type="GO" id="GO:0051301">
    <property type="term" value="P:cell division"/>
    <property type="evidence" value="ECO:0007669"/>
    <property type="project" value="UniProtKB-KW"/>
</dbReference>
<evidence type="ECO:0000256" key="18">
    <source>
        <dbReference type="ARBA" id="ARBA00048914"/>
    </source>
</evidence>
<accession>A0A290MT38</accession>
<dbReference type="EMBL" id="CP023315">
    <property type="protein sequence ID" value="ATC33012.1"/>
    <property type="molecule type" value="Genomic_DNA"/>
</dbReference>
<sequence length="332" mass="35613">MTTRSVSRDIVDTLARLSGAPAVEDADLRGYSRWRAGGTARVAIEPVSAEATQACLSYLADKPFPKVIVGDGSNILFDDAGFDGVVIRIGAAQSAVQFDGEKVRAQAGIWVPQFVHRLCQRGLGGLEHAIGIPGTLGGLVVMNGGSRRLGVGRNLLQARGCDINGVPFERDHAACQFRYRGSTLQDDGLIILEADFAFTPVDRQALRRDMISIMVERRRKFPKNLPNCGSVFLSDPKMYDVVGPPGAAIERAGLKGLKLGDAQISPLHANFIVNLGAAKAGDILGLIHHIRTTVHQQTGFWMDAEVRHIAPDGRIRPAHEAAAKQASTAILA</sequence>
<dbReference type="InterPro" id="IPR006094">
    <property type="entry name" value="Oxid_FAD_bind_N"/>
</dbReference>
<comment type="catalytic activity">
    <reaction evidence="18 19">
        <text>UDP-N-acetyl-alpha-D-muramate + NADP(+) = UDP-N-acetyl-3-O-(1-carboxyvinyl)-alpha-D-glucosamine + NADPH + H(+)</text>
        <dbReference type="Rhea" id="RHEA:12248"/>
        <dbReference type="ChEBI" id="CHEBI:15378"/>
        <dbReference type="ChEBI" id="CHEBI:57783"/>
        <dbReference type="ChEBI" id="CHEBI:58349"/>
        <dbReference type="ChEBI" id="CHEBI:68483"/>
        <dbReference type="ChEBI" id="CHEBI:70757"/>
        <dbReference type="EC" id="1.3.1.98"/>
    </reaction>
</comment>
<dbReference type="UniPathway" id="UPA00219"/>
<dbReference type="PROSITE" id="PS51387">
    <property type="entry name" value="FAD_PCMH"/>
    <property type="match status" value="1"/>
</dbReference>
<keyword evidence="7 19" id="KW-0963">Cytoplasm</keyword>
<dbReference type="GO" id="GO:0008360">
    <property type="term" value="P:regulation of cell shape"/>
    <property type="evidence" value="ECO:0007669"/>
    <property type="project" value="UniProtKB-KW"/>
</dbReference>
<dbReference type="InterPro" id="IPR016167">
    <property type="entry name" value="FAD-bd_PCMH_sub1"/>
</dbReference>
<comment type="similarity">
    <text evidence="19">Belongs to the MurB family.</text>
</comment>
<comment type="pathway">
    <text evidence="4 19">Cell wall biogenesis; peptidoglycan biosynthesis.</text>
</comment>
<keyword evidence="14 19" id="KW-0560">Oxidoreductase</keyword>
<feature type="active site" description="Proton donor" evidence="19">
    <location>
        <position position="230"/>
    </location>
</feature>
<keyword evidence="13 19" id="KW-0573">Peptidoglycan synthesis</keyword>
<keyword evidence="12 19" id="KW-0133">Cell shape</keyword>
<dbReference type="RefSeq" id="WP_096052403.1">
    <property type="nucleotide sequence ID" value="NZ_CP023315.3"/>
</dbReference>
<dbReference type="InterPro" id="IPR016166">
    <property type="entry name" value="FAD-bd_PCMH"/>
</dbReference>
<dbReference type="InterPro" id="IPR036318">
    <property type="entry name" value="FAD-bd_PCMH-like_sf"/>
</dbReference>
<dbReference type="GO" id="GO:0005829">
    <property type="term" value="C:cytosol"/>
    <property type="evidence" value="ECO:0007669"/>
    <property type="project" value="TreeGrafter"/>
</dbReference>
<protein>
    <recommendedName>
        <fullName evidence="6 19">UDP-N-acetylenolpyruvoylglucosamine reductase</fullName>
        <ecNumber evidence="5 19">1.3.1.98</ecNumber>
    </recommendedName>
    <alternativeName>
        <fullName evidence="17 19">UDP-N-acetylmuramate dehydrogenase</fullName>
    </alternativeName>
</protein>
<dbReference type="GO" id="GO:0071949">
    <property type="term" value="F:FAD binding"/>
    <property type="evidence" value="ECO:0007669"/>
    <property type="project" value="InterPro"/>
</dbReference>
<proteinExistence type="inferred from homology"/>
<dbReference type="Gene3D" id="3.90.78.10">
    <property type="entry name" value="UDP-N-acetylenolpyruvoylglucosamine reductase, C-terminal domain"/>
    <property type="match status" value="1"/>
</dbReference>
<dbReference type="Gene3D" id="3.30.43.10">
    <property type="entry name" value="Uridine Diphospho-n-acetylenolpyruvylglucosamine Reductase, domain 2"/>
    <property type="match status" value="1"/>
</dbReference>
<dbReference type="SUPFAM" id="SSF56194">
    <property type="entry name" value="Uridine diphospho-N-Acetylenolpyruvylglucosamine reductase, MurB, C-terminal domain"/>
    <property type="match status" value="1"/>
</dbReference>
<dbReference type="InterPro" id="IPR016169">
    <property type="entry name" value="FAD-bd_PCMH_sub2"/>
</dbReference>
<keyword evidence="11 19" id="KW-0521">NADP</keyword>
<evidence type="ECO:0000256" key="3">
    <source>
        <dbReference type="ARBA" id="ARBA00004496"/>
    </source>
</evidence>
<dbReference type="HAMAP" id="MF_00037">
    <property type="entry name" value="MurB"/>
    <property type="match status" value="1"/>
</dbReference>
<dbReference type="Pfam" id="PF02873">
    <property type="entry name" value="MurB_C"/>
    <property type="match status" value="1"/>
</dbReference>
<dbReference type="NCBIfam" id="TIGR00179">
    <property type="entry name" value="murB"/>
    <property type="match status" value="1"/>
</dbReference>
<keyword evidence="16 19" id="KW-0961">Cell wall biogenesis/degradation</keyword>
<dbReference type="SUPFAM" id="SSF56176">
    <property type="entry name" value="FAD-binding/transporter-associated domain-like"/>
    <property type="match status" value="1"/>
</dbReference>
<evidence type="ECO:0000256" key="8">
    <source>
        <dbReference type="ARBA" id="ARBA00022618"/>
    </source>
</evidence>
<feature type="active site" evidence="19">
    <location>
        <position position="305"/>
    </location>
</feature>
<dbReference type="InterPro" id="IPR003170">
    <property type="entry name" value="MurB"/>
</dbReference>
<evidence type="ECO:0000256" key="13">
    <source>
        <dbReference type="ARBA" id="ARBA00022984"/>
    </source>
</evidence>
<dbReference type="Pfam" id="PF01565">
    <property type="entry name" value="FAD_binding_4"/>
    <property type="match status" value="1"/>
</dbReference>
<name>A0A290MT38_CAUVI</name>
<keyword evidence="9 19" id="KW-0285">Flavoprotein</keyword>
<organism evidence="21 22">
    <name type="scientific">Caulobacter vibrioides</name>
    <name type="common">Caulobacter crescentus</name>
    <dbReference type="NCBI Taxonomy" id="155892"/>
    <lineage>
        <taxon>Bacteria</taxon>
        <taxon>Pseudomonadati</taxon>
        <taxon>Pseudomonadota</taxon>
        <taxon>Alphaproteobacteria</taxon>
        <taxon>Caulobacterales</taxon>
        <taxon>Caulobacteraceae</taxon>
        <taxon>Caulobacter</taxon>
    </lineage>
</organism>
<evidence type="ECO:0000313" key="21">
    <source>
        <dbReference type="EMBL" id="ATC33012.1"/>
    </source>
</evidence>
<evidence type="ECO:0000256" key="12">
    <source>
        <dbReference type="ARBA" id="ARBA00022960"/>
    </source>
</evidence>
<evidence type="ECO:0000256" key="10">
    <source>
        <dbReference type="ARBA" id="ARBA00022827"/>
    </source>
</evidence>
<evidence type="ECO:0000256" key="11">
    <source>
        <dbReference type="ARBA" id="ARBA00022857"/>
    </source>
</evidence>
<comment type="subcellular location">
    <subcellularLocation>
        <location evidence="3 19">Cytoplasm</location>
    </subcellularLocation>
</comment>
<comment type="function">
    <text evidence="2 19">Cell wall formation.</text>
</comment>
<evidence type="ECO:0000256" key="19">
    <source>
        <dbReference type="HAMAP-Rule" id="MF_00037"/>
    </source>
</evidence>
<comment type="cofactor">
    <cofactor evidence="1 19">
        <name>FAD</name>
        <dbReference type="ChEBI" id="CHEBI:57692"/>
    </cofactor>
</comment>
<evidence type="ECO:0000256" key="16">
    <source>
        <dbReference type="ARBA" id="ARBA00023316"/>
    </source>
</evidence>
<evidence type="ECO:0000256" key="6">
    <source>
        <dbReference type="ARBA" id="ARBA00015188"/>
    </source>
</evidence>
<gene>
    <name evidence="19 21" type="primary">murB</name>
    <name evidence="21" type="ORF">CA606_12125</name>
</gene>
<evidence type="ECO:0000256" key="4">
    <source>
        <dbReference type="ARBA" id="ARBA00004752"/>
    </source>
</evidence>
<evidence type="ECO:0000256" key="1">
    <source>
        <dbReference type="ARBA" id="ARBA00001974"/>
    </source>
</evidence>
<evidence type="ECO:0000256" key="2">
    <source>
        <dbReference type="ARBA" id="ARBA00003921"/>
    </source>
</evidence>
<dbReference type="PANTHER" id="PTHR21071:SF4">
    <property type="entry name" value="UDP-N-ACETYLENOLPYRUVOYLGLUCOSAMINE REDUCTASE"/>
    <property type="match status" value="1"/>
</dbReference>
<dbReference type="Proteomes" id="UP000217311">
    <property type="component" value="Chromosome"/>
</dbReference>
<keyword evidence="10 19" id="KW-0274">FAD</keyword>
<reference evidence="22" key="1">
    <citation type="submission" date="2017-09" db="EMBL/GenBank/DDBJ databases">
        <title>Genome evolution observed in wild isolates of Caulobacter crescentus.</title>
        <authorList>
            <person name="Ely B."/>
            <person name="Wilson K."/>
            <person name="Scott D."/>
        </authorList>
    </citation>
    <scope>NUCLEOTIDE SEQUENCE [LARGE SCALE GENOMIC DNA]</scope>
    <source>
        <strain evidence="22">CB13b1a</strain>
    </source>
</reference>
<evidence type="ECO:0000256" key="14">
    <source>
        <dbReference type="ARBA" id="ARBA00023002"/>
    </source>
</evidence>
<dbReference type="GO" id="GO:0071555">
    <property type="term" value="P:cell wall organization"/>
    <property type="evidence" value="ECO:0007669"/>
    <property type="project" value="UniProtKB-KW"/>
</dbReference>
<dbReference type="PANTHER" id="PTHR21071">
    <property type="entry name" value="UDP-N-ACETYLENOLPYRUVOYLGLUCOSAMINE REDUCTASE"/>
    <property type="match status" value="1"/>
</dbReference>
<dbReference type="InterPro" id="IPR036635">
    <property type="entry name" value="MurB_C_sf"/>
</dbReference>
<dbReference type="AlphaFoldDB" id="A0A290MT38"/>
<feature type="domain" description="FAD-binding PCMH-type" evidence="20">
    <location>
        <begin position="35"/>
        <end position="201"/>
    </location>
</feature>
<keyword evidence="8 19" id="KW-0132">Cell division</keyword>
<evidence type="ECO:0000256" key="15">
    <source>
        <dbReference type="ARBA" id="ARBA00023306"/>
    </source>
</evidence>
<feature type="active site" evidence="19">
    <location>
        <position position="180"/>
    </location>
</feature>
<evidence type="ECO:0000259" key="20">
    <source>
        <dbReference type="PROSITE" id="PS51387"/>
    </source>
</evidence>
<dbReference type="Gene3D" id="3.30.465.10">
    <property type="match status" value="1"/>
</dbReference>